<evidence type="ECO:0008006" key="4">
    <source>
        <dbReference type="Google" id="ProtNLM"/>
    </source>
</evidence>
<proteinExistence type="predicted"/>
<evidence type="ECO:0000313" key="2">
    <source>
        <dbReference type="EMBL" id="TWT36751.1"/>
    </source>
</evidence>
<dbReference type="RefSeq" id="WP_146563912.1">
    <property type="nucleotide sequence ID" value="NZ_SIHJ01000001.1"/>
</dbReference>
<dbReference type="SUPFAM" id="SSF48452">
    <property type="entry name" value="TPR-like"/>
    <property type="match status" value="1"/>
</dbReference>
<protein>
    <recommendedName>
        <fullName evidence="4">Tetratricopeptide repeat protein</fullName>
    </recommendedName>
</protein>
<keyword evidence="3" id="KW-1185">Reference proteome</keyword>
<accession>A0A5C5VF83</accession>
<dbReference type="Proteomes" id="UP000316714">
    <property type="component" value="Unassembled WGS sequence"/>
</dbReference>
<dbReference type="SUPFAM" id="SSF81901">
    <property type="entry name" value="HCP-like"/>
    <property type="match status" value="1"/>
</dbReference>
<dbReference type="AlphaFoldDB" id="A0A5C5VF83"/>
<evidence type="ECO:0000256" key="1">
    <source>
        <dbReference type="SAM" id="MobiDB-lite"/>
    </source>
</evidence>
<dbReference type="InterPro" id="IPR011990">
    <property type="entry name" value="TPR-like_helical_dom_sf"/>
</dbReference>
<dbReference type="OrthoDB" id="225570at2"/>
<reference evidence="2 3" key="1">
    <citation type="submission" date="2019-02" db="EMBL/GenBank/DDBJ databases">
        <title>Deep-cultivation of Planctomycetes and their phenomic and genomic characterization uncovers novel biology.</title>
        <authorList>
            <person name="Wiegand S."/>
            <person name="Jogler M."/>
            <person name="Boedeker C."/>
            <person name="Pinto D."/>
            <person name="Vollmers J."/>
            <person name="Rivas-Marin E."/>
            <person name="Kohn T."/>
            <person name="Peeters S.H."/>
            <person name="Heuer A."/>
            <person name="Rast P."/>
            <person name="Oberbeckmann S."/>
            <person name="Bunk B."/>
            <person name="Jeske O."/>
            <person name="Meyerdierks A."/>
            <person name="Storesund J.E."/>
            <person name="Kallscheuer N."/>
            <person name="Luecker S."/>
            <person name="Lage O.M."/>
            <person name="Pohl T."/>
            <person name="Merkel B.J."/>
            <person name="Hornburger P."/>
            <person name="Mueller R.-W."/>
            <person name="Bruemmer F."/>
            <person name="Labrenz M."/>
            <person name="Spormann A.M."/>
            <person name="Op Den Camp H."/>
            <person name="Overmann J."/>
            <person name="Amann R."/>
            <person name="Jetten M.S.M."/>
            <person name="Mascher T."/>
            <person name="Medema M.H."/>
            <person name="Devos D.P."/>
            <person name="Kaster A.-K."/>
            <person name="Ovreas L."/>
            <person name="Rohde M."/>
            <person name="Galperin M.Y."/>
            <person name="Jogler C."/>
        </authorList>
    </citation>
    <scope>NUCLEOTIDE SEQUENCE [LARGE SCALE GENOMIC DNA]</scope>
    <source>
        <strain evidence="2 3">KOR34</strain>
    </source>
</reference>
<dbReference type="EMBL" id="SIHJ01000001">
    <property type="protein sequence ID" value="TWT36751.1"/>
    <property type="molecule type" value="Genomic_DNA"/>
</dbReference>
<feature type="region of interest" description="Disordered" evidence="1">
    <location>
        <begin position="703"/>
        <end position="759"/>
    </location>
</feature>
<feature type="compositionally biased region" description="Low complexity" evidence="1">
    <location>
        <begin position="739"/>
        <end position="753"/>
    </location>
</feature>
<dbReference type="Gene3D" id="1.25.40.10">
    <property type="entry name" value="Tetratricopeptide repeat domain"/>
    <property type="match status" value="2"/>
</dbReference>
<gene>
    <name evidence="2" type="ORF">KOR34_16910</name>
</gene>
<comment type="caution">
    <text evidence="2">The sequence shown here is derived from an EMBL/GenBank/DDBJ whole genome shotgun (WGS) entry which is preliminary data.</text>
</comment>
<sequence>MISHTLKKLFAKDAAILRIRFGVAATLGLWAAPVSLPAQTPTKAPLIVERVVEDSVLVATRQALEEGYDTPEGALEPIAPQSEHQPEPADPPSAVVPPRDAVEVSDLGDELASEDQATVSDAAAPRPIVAPGDVAAALLQEDQRVAAAPFKQIVAGESSRQDLVQLWGQPSDSRKTPSGEVLTYQQERFTAVEVLIEEGRVELIKAQLEKQSQPERLAAKLRVDSIDPVTITDDESGEVLGIAYPEKGLMFLLTTPAEGLTPLTPQFVTHIVLQAPDAEAFALRAETRPRHSYTKRLSDLSQALIIKPDAAYSLWLRSDVFLSTGQPVKAEADAKLALDQEEDNAAYRLRWCETLAAVARYDDAVLETRKVIDNQDAPELVKAQALALMGRLASLGDAQIADKAIGFHTSAISIADRLATSKDATERRAAKQLLVDSHLAVAVEVSRRSYDDKSDVVAQWIGRASGLAEELITNDKGSLELRLKVARVALETLANLKPTKDPGPWITEASDAATSIVASTDDQLLKHQAHWELGQAYFNALRVSHTRREADRALAYGDKAISHLTEAAETADAQPEAERLIGRLYFHLGAANAVHKQDHAAAVEWYDQAQDLLLSDAPESELVVPRQLGEALVSMGVSYWNQGQQDKAVELTVQGSEIMQQAVEAKVLDPGAMAVPFGNLSTMHRKLGDTGESAKYAALAAEARDASSENSESVANRRSNGTQRSASTTNRDRTASRPNGNGQNNGGQNNSGNRRTMLR</sequence>
<evidence type="ECO:0000313" key="3">
    <source>
        <dbReference type="Proteomes" id="UP000316714"/>
    </source>
</evidence>
<organism evidence="2 3">
    <name type="scientific">Posidoniimonas corsicana</name>
    <dbReference type="NCBI Taxonomy" id="1938618"/>
    <lineage>
        <taxon>Bacteria</taxon>
        <taxon>Pseudomonadati</taxon>
        <taxon>Planctomycetota</taxon>
        <taxon>Planctomycetia</taxon>
        <taxon>Pirellulales</taxon>
        <taxon>Lacipirellulaceae</taxon>
        <taxon>Posidoniimonas</taxon>
    </lineage>
</organism>
<name>A0A5C5VF83_9BACT</name>
<feature type="compositionally biased region" description="Polar residues" evidence="1">
    <location>
        <begin position="710"/>
        <end position="729"/>
    </location>
</feature>
<feature type="region of interest" description="Disordered" evidence="1">
    <location>
        <begin position="68"/>
        <end position="99"/>
    </location>
</feature>